<gene>
    <name evidence="1" type="ORF">SAMN05444276_10681</name>
</gene>
<name>A0A1H3BLL0_9RHOB</name>
<evidence type="ECO:0000313" key="1">
    <source>
        <dbReference type="EMBL" id="SDX42862.1"/>
    </source>
</evidence>
<evidence type="ECO:0000313" key="2">
    <source>
        <dbReference type="Proteomes" id="UP000182944"/>
    </source>
</evidence>
<dbReference type="EMBL" id="FNNA01000006">
    <property type="protein sequence ID" value="SDX42862.1"/>
    <property type="molecule type" value="Genomic_DNA"/>
</dbReference>
<dbReference type="STRING" id="1545044.SAMN05444276_10681"/>
<organism evidence="1 2">
    <name type="scientific">Paracoccus sanguinis</name>
    <dbReference type="NCBI Taxonomy" id="1545044"/>
    <lineage>
        <taxon>Bacteria</taxon>
        <taxon>Pseudomonadati</taxon>
        <taxon>Pseudomonadota</taxon>
        <taxon>Alphaproteobacteria</taxon>
        <taxon>Rhodobacterales</taxon>
        <taxon>Paracoccaceae</taxon>
        <taxon>Paracoccus</taxon>
    </lineage>
</organism>
<dbReference type="Proteomes" id="UP000182944">
    <property type="component" value="Unassembled WGS sequence"/>
</dbReference>
<sequence length="241" mass="24429">MLIIQVPNSSGLSVPAAPKLNIPAYEKAVMASGAVMTVIDPATNPPANTWFRARVGSATWRHGGTIAARAELNNKPGVVLPAAVSSLGVTSPFAAAEYTLICPVRVTADGQLLGVGAHRVRSVGTALECKLAHNYGPALTAQLGSPSVGTTRLLAWSWSSAARTMAMMINGASAGVSAVQATDTNAAYPVAGLLAYNSAADGAAAIFGDIVVLAKAAHIDPRPTMAVLAAMSSKYGIPLGV</sequence>
<keyword evidence="2" id="KW-1185">Reference proteome</keyword>
<proteinExistence type="predicted"/>
<reference evidence="2" key="1">
    <citation type="submission" date="2016-10" db="EMBL/GenBank/DDBJ databases">
        <authorList>
            <person name="Varghese N."/>
            <person name="Submissions S."/>
        </authorList>
    </citation>
    <scope>NUCLEOTIDE SEQUENCE [LARGE SCALE GENOMIC DNA]</scope>
    <source>
        <strain evidence="2">DSM 29303</strain>
    </source>
</reference>
<dbReference type="AlphaFoldDB" id="A0A1H3BLL0"/>
<protein>
    <submittedName>
        <fullName evidence="1">Uncharacterized protein</fullName>
    </submittedName>
</protein>
<dbReference type="RefSeq" id="WP_139306042.1">
    <property type="nucleotide sequence ID" value="NZ_FNNA01000006.1"/>
</dbReference>
<accession>A0A1H3BLL0</accession>